<evidence type="ECO:0000313" key="1">
    <source>
        <dbReference type="EMBL" id="GJT20904.1"/>
    </source>
</evidence>
<reference evidence="1" key="1">
    <citation type="journal article" date="2022" name="Int. J. Mol. Sci.">
        <title>Draft Genome of Tanacetum Coccineum: Genomic Comparison of Closely Related Tanacetum-Family Plants.</title>
        <authorList>
            <person name="Yamashiro T."/>
            <person name="Shiraishi A."/>
            <person name="Nakayama K."/>
            <person name="Satake H."/>
        </authorList>
    </citation>
    <scope>NUCLEOTIDE SEQUENCE</scope>
</reference>
<organism evidence="1 2">
    <name type="scientific">Tanacetum coccineum</name>
    <dbReference type="NCBI Taxonomy" id="301880"/>
    <lineage>
        <taxon>Eukaryota</taxon>
        <taxon>Viridiplantae</taxon>
        <taxon>Streptophyta</taxon>
        <taxon>Embryophyta</taxon>
        <taxon>Tracheophyta</taxon>
        <taxon>Spermatophyta</taxon>
        <taxon>Magnoliopsida</taxon>
        <taxon>eudicotyledons</taxon>
        <taxon>Gunneridae</taxon>
        <taxon>Pentapetalae</taxon>
        <taxon>asterids</taxon>
        <taxon>campanulids</taxon>
        <taxon>Asterales</taxon>
        <taxon>Asteraceae</taxon>
        <taxon>Asteroideae</taxon>
        <taxon>Anthemideae</taxon>
        <taxon>Anthemidinae</taxon>
        <taxon>Tanacetum</taxon>
    </lineage>
</organism>
<evidence type="ECO:0000313" key="2">
    <source>
        <dbReference type="Proteomes" id="UP001151760"/>
    </source>
</evidence>
<dbReference type="EMBL" id="BQNB010013844">
    <property type="protein sequence ID" value="GJT20904.1"/>
    <property type="molecule type" value="Genomic_DNA"/>
</dbReference>
<comment type="caution">
    <text evidence="1">The sequence shown here is derived from an EMBL/GenBank/DDBJ whole genome shotgun (WGS) entry which is preliminary data.</text>
</comment>
<keyword evidence="2" id="KW-1185">Reference proteome</keyword>
<reference evidence="1" key="2">
    <citation type="submission" date="2022-01" db="EMBL/GenBank/DDBJ databases">
        <authorList>
            <person name="Yamashiro T."/>
            <person name="Shiraishi A."/>
            <person name="Satake H."/>
            <person name="Nakayama K."/>
        </authorList>
    </citation>
    <scope>NUCLEOTIDE SEQUENCE</scope>
</reference>
<name>A0ABQ5C776_9ASTR</name>
<accession>A0ABQ5C776</accession>
<sequence length="152" mass="17873">MIFLPKILERHTCQILLEKYSVLLGFRESNLKKSKKLKRVAKEINTKKESKVNKSAYSISTHEKEQVMQTENPANYHQYTMHLWTALIADEDAMDKLDQTRSILKSEHSEQSSDDNLMQDEGHSLQIWRTPIMLNSQEWSTTYLVKQFQKAE</sequence>
<gene>
    <name evidence="1" type="ORF">Tco_0890841</name>
</gene>
<protein>
    <submittedName>
        <fullName evidence="1">Uncharacterized protein</fullName>
    </submittedName>
</protein>
<proteinExistence type="predicted"/>
<dbReference type="Proteomes" id="UP001151760">
    <property type="component" value="Unassembled WGS sequence"/>
</dbReference>